<dbReference type="Proteomes" id="UP000078512">
    <property type="component" value="Unassembled WGS sequence"/>
</dbReference>
<accession>A0A197KGS4</accession>
<evidence type="ECO:0000313" key="1">
    <source>
        <dbReference type="EMBL" id="OAQ35871.1"/>
    </source>
</evidence>
<dbReference type="EMBL" id="KV442013">
    <property type="protein sequence ID" value="OAQ35871.1"/>
    <property type="molecule type" value="Genomic_DNA"/>
</dbReference>
<evidence type="ECO:0000313" key="2">
    <source>
        <dbReference type="Proteomes" id="UP000078512"/>
    </source>
</evidence>
<reference evidence="1 2" key="1">
    <citation type="submission" date="2016-05" db="EMBL/GenBank/DDBJ databases">
        <title>Genome sequencing reveals origins of a unique bacterial endosymbiosis in the earliest lineages of terrestrial Fungi.</title>
        <authorList>
            <consortium name="DOE Joint Genome Institute"/>
            <person name="Uehling J."/>
            <person name="Gryganskyi A."/>
            <person name="Hameed K."/>
            <person name="Tschaplinski T."/>
            <person name="Misztal P."/>
            <person name="Wu S."/>
            <person name="Desiro A."/>
            <person name="Vande Pol N."/>
            <person name="Du Z.-Y."/>
            <person name="Zienkiewicz A."/>
            <person name="Zienkiewicz K."/>
            <person name="Morin E."/>
            <person name="Tisserant E."/>
            <person name="Splivallo R."/>
            <person name="Hainaut M."/>
            <person name="Henrissat B."/>
            <person name="Ohm R."/>
            <person name="Kuo A."/>
            <person name="Yan J."/>
            <person name="Lipzen A."/>
            <person name="Nolan M."/>
            <person name="Labutti K."/>
            <person name="Barry K."/>
            <person name="Goldstein A."/>
            <person name="Labbe J."/>
            <person name="Schadt C."/>
            <person name="Tuskan G."/>
            <person name="Grigoriev I."/>
            <person name="Martin F."/>
            <person name="Vilgalys R."/>
            <person name="Bonito G."/>
        </authorList>
    </citation>
    <scope>NUCLEOTIDE SEQUENCE [LARGE SCALE GENOMIC DNA]</scope>
    <source>
        <strain evidence="1 2">AG-77</strain>
    </source>
</reference>
<sequence>MTIDVQSDPHAAESRFCPQLRTLRCQIIGLPRQTEQERKARDTQSLTFSPLLPPASLKDNLGLTREEEAKAAKSSTNIHDQLAQLTNLRRLVLGFELRNFYRLIPYSQGSYPVWNYDDPVQGTLEFSLNSRLGRLSTLKNLEEFRFEGQNHRIGRLEIEWMAVN</sequence>
<organism evidence="1 2">
    <name type="scientific">Linnemannia elongata AG-77</name>
    <dbReference type="NCBI Taxonomy" id="1314771"/>
    <lineage>
        <taxon>Eukaryota</taxon>
        <taxon>Fungi</taxon>
        <taxon>Fungi incertae sedis</taxon>
        <taxon>Mucoromycota</taxon>
        <taxon>Mortierellomycotina</taxon>
        <taxon>Mortierellomycetes</taxon>
        <taxon>Mortierellales</taxon>
        <taxon>Mortierellaceae</taxon>
        <taxon>Linnemannia</taxon>
    </lineage>
</organism>
<keyword evidence="2" id="KW-1185">Reference proteome</keyword>
<gene>
    <name evidence="1" type="ORF">K457DRAFT_13107</name>
</gene>
<proteinExistence type="predicted"/>
<name>A0A197KGS4_9FUNG</name>
<dbReference type="OrthoDB" id="2402383at2759"/>
<dbReference type="AlphaFoldDB" id="A0A197KGS4"/>
<protein>
    <submittedName>
        <fullName evidence="1">Uncharacterized protein</fullName>
    </submittedName>
</protein>